<gene>
    <name evidence="2" type="ORF">AB205_0189180</name>
</gene>
<proteinExistence type="predicted"/>
<accession>A0A2G9SH58</accession>
<sequence>MSCQCGKRSYAQASKQLQHQHLFVAIVLIPASKYWVYCLYYTKCYWR</sequence>
<keyword evidence="1" id="KW-1133">Transmembrane helix</keyword>
<feature type="transmembrane region" description="Helical" evidence="1">
    <location>
        <begin position="21"/>
        <end position="42"/>
    </location>
</feature>
<organism evidence="2">
    <name type="scientific">Aquarana catesbeiana</name>
    <name type="common">American bullfrog</name>
    <name type="synonym">Rana catesbeiana</name>
    <dbReference type="NCBI Taxonomy" id="8400"/>
    <lineage>
        <taxon>Eukaryota</taxon>
        <taxon>Metazoa</taxon>
        <taxon>Chordata</taxon>
        <taxon>Craniata</taxon>
        <taxon>Vertebrata</taxon>
        <taxon>Euteleostomi</taxon>
        <taxon>Amphibia</taxon>
        <taxon>Batrachia</taxon>
        <taxon>Anura</taxon>
        <taxon>Neobatrachia</taxon>
        <taxon>Ranoidea</taxon>
        <taxon>Ranidae</taxon>
        <taxon>Aquarana</taxon>
    </lineage>
</organism>
<dbReference type="EMBL" id="KV924888">
    <property type="protein sequence ID" value="PIO39468.1"/>
    <property type="molecule type" value="Genomic_DNA"/>
</dbReference>
<name>A0A2G9SH58_AQUCT</name>
<reference evidence="2" key="1">
    <citation type="submission" date="2017-08" db="EMBL/GenBank/DDBJ databases">
        <title>Assembly of the North American Bullfrog Genome.</title>
        <authorList>
            <person name="Warren R.L."/>
            <person name="Vandervalk B.P."/>
            <person name="Kucuk E."/>
            <person name="Birol I."/>
            <person name="Helbing C."/>
            <person name="Pandoh P."/>
            <person name="Behsaz B."/>
            <person name="Mohamadi H."/>
            <person name="Chu J."/>
            <person name="Jackman S."/>
            <person name="Hammond S.A."/>
            <person name="Veldhoen N."/>
            <person name="Kirk H."/>
            <person name="Zhao Y."/>
            <person name="Coope R."/>
            <person name="Pleasance S."/>
            <person name="Moore R."/>
            <person name="Holt R."/>
        </authorList>
    </citation>
    <scope>NUCLEOTIDE SEQUENCE</scope>
    <source>
        <strain evidence="2">Bruno</strain>
        <tissue evidence="2">Liver</tissue>
    </source>
</reference>
<keyword evidence="1" id="KW-0472">Membrane</keyword>
<evidence type="ECO:0000256" key="1">
    <source>
        <dbReference type="SAM" id="Phobius"/>
    </source>
</evidence>
<protein>
    <submittedName>
        <fullName evidence="2">Uncharacterized protein</fullName>
    </submittedName>
</protein>
<dbReference type="AlphaFoldDB" id="A0A2G9SH58"/>
<keyword evidence="1" id="KW-0812">Transmembrane</keyword>
<evidence type="ECO:0000313" key="2">
    <source>
        <dbReference type="EMBL" id="PIO39468.1"/>
    </source>
</evidence>